<reference evidence="10" key="1">
    <citation type="submission" date="2021-01" db="EMBL/GenBank/DDBJ databases">
        <authorList>
            <person name="Corre E."/>
            <person name="Pelletier E."/>
            <person name="Niang G."/>
            <person name="Scheremetjew M."/>
            <person name="Finn R."/>
            <person name="Kale V."/>
            <person name="Holt S."/>
            <person name="Cochrane G."/>
            <person name="Meng A."/>
            <person name="Brown T."/>
            <person name="Cohen L."/>
        </authorList>
    </citation>
    <scope>NUCLEOTIDE SEQUENCE</scope>
    <source>
        <strain evidence="10">CCMP1374</strain>
    </source>
</reference>
<feature type="domain" description="Cyclic nucleotide-binding" evidence="9">
    <location>
        <begin position="121"/>
        <end position="221"/>
    </location>
</feature>
<evidence type="ECO:0000259" key="9">
    <source>
        <dbReference type="PROSITE" id="PS50042"/>
    </source>
</evidence>
<name>A0A7S0EVW6_9EUKA</name>
<dbReference type="PROSITE" id="PS00889">
    <property type="entry name" value="CNMP_BINDING_2"/>
    <property type="match status" value="2"/>
</dbReference>
<dbReference type="PRINTS" id="PR00103">
    <property type="entry name" value="CAMPKINASE"/>
</dbReference>
<feature type="binding site" evidence="7">
    <location>
        <position position="187"/>
    </location>
    <ligand>
        <name>3',5'-cyclic AMP</name>
        <dbReference type="ChEBI" id="CHEBI:58165"/>
        <label>1</label>
    </ligand>
</feature>
<dbReference type="AlphaFoldDB" id="A0A7S0EVW6"/>
<protein>
    <recommendedName>
        <fullName evidence="9">Cyclic nucleotide-binding domain-containing protein</fullName>
    </recommendedName>
</protein>
<dbReference type="InterPro" id="IPR018490">
    <property type="entry name" value="cNMP-bd_dom_sf"/>
</dbReference>
<dbReference type="Gene3D" id="2.60.120.10">
    <property type="entry name" value="Jelly Rolls"/>
    <property type="match status" value="2"/>
</dbReference>
<feature type="binding site" evidence="7">
    <location>
        <position position="196"/>
    </location>
    <ligand>
        <name>3',5'-cyclic AMP</name>
        <dbReference type="ChEBI" id="CHEBI:58165"/>
        <label>1</label>
    </ligand>
</feature>
<evidence type="ECO:0000256" key="5">
    <source>
        <dbReference type="ARBA" id="ARBA00022741"/>
    </source>
</evidence>
<evidence type="ECO:0000256" key="8">
    <source>
        <dbReference type="SAM" id="MobiDB-lite"/>
    </source>
</evidence>
<dbReference type="GO" id="GO:0005829">
    <property type="term" value="C:cytosol"/>
    <property type="evidence" value="ECO:0007669"/>
    <property type="project" value="TreeGrafter"/>
</dbReference>
<dbReference type="CDD" id="cd00038">
    <property type="entry name" value="CAP_ED"/>
    <property type="match status" value="2"/>
</dbReference>
<evidence type="ECO:0000256" key="6">
    <source>
        <dbReference type="ARBA" id="ARBA00023149"/>
    </source>
</evidence>
<dbReference type="GO" id="GO:0005952">
    <property type="term" value="C:cAMP-dependent protein kinase complex"/>
    <property type="evidence" value="ECO:0007669"/>
    <property type="project" value="InterPro"/>
</dbReference>
<keyword evidence="6 7" id="KW-0114">cAMP</keyword>
<evidence type="ECO:0000256" key="1">
    <source>
        <dbReference type="ARBA" id="ARBA00005753"/>
    </source>
</evidence>
<dbReference type="SUPFAM" id="SSF51206">
    <property type="entry name" value="cAMP-binding domain-like"/>
    <property type="match status" value="2"/>
</dbReference>
<keyword evidence="2" id="KW-0597">Phosphoprotein</keyword>
<dbReference type="PANTHER" id="PTHR11635:SF152">
    <property type="entry name" value="CAMP-DEPENDENT PROTEIN KINASE TYPE I REGULATORY SUBUNIT-RELATED"/>
    <property type="match status" value="1"/>
</dbReference>
<feature type="binding site" evidence="7">
    <location>
        <position position="318"/>
    </location>
    <ligand>
        <name>3',5'-cyclic AMP</name>
        <dbReference type="ChEBI" id="CHEBI:58165"/>
        <label>2</label>
    </ligand>
</feature>
<feature type="region of interest" description="Disordered" evidence="8">
    <location>
        <begin position="50"/>
        <end position="79"/>
    </location>
</feature>
<proteinExistence type="inferred from homology"/>
<dbReference type="Pfam" id="PF00027">
    <property type="entry name" value="cNMP_binding"/>
    <property type="match status" value="2"/>
</dbReference>
<organism evidence="10">
    <name type="scientific">Phaeocystis antarctica</name>
    <dbReference type="NCBI Taxonomy" id="33657"/>
    <lineage>
        <taxon>Eukaryota</taxon>
        <taxon>Haptista</taxon>
        <taxon>Haptophyta</taxon>
        <taxon>Prymnesiophyceae</taxon>
        <taxon>Phaeocystales</taxon>
        <taxon>Phaeocystaceae</taxon>
        <taxon>Phaeocystis</taxon>
    </lineage>
</organism>
<gene>
    <name evidence="10" type="ORF">PANT1444_LOCUS13899</name>
</gene>
<feature type="compositionally biased region" description="Acidic residues" evidence="8">
    <location>
        <begin position="52"/>
        <end position="72"/>
    </location>
</feature>
<keyword evidence="4" id="KW-0677">Repeat</keyword>
<feature type="domain" description="Cyclic nucleotide-binding" evidence="9">
    <location>
        <begin position="240"/>
        <end position="343"/>
    </location>
</feature>
<evidence type="ECO:0000313" key="10">
    <source>
        <dbReference type="EMBL" id="CAD8496367.1"/>
    </source>
</evidence>
<dbReference type="InterPro" id="IPR018488">
    <property type="entry name" value="cNMP-bd_CS"/>
</dbReference>
<feature type="binding site" evidence="7">
    <location>
        <position position="309"/>
    </location>
    <ligand>
        <name>3',5'-cyclic AMP</name>
        <dbReference type="ChEBI" id="CHEBI:58165"/>
        <label>2</label>
    </ligand>
</feature>
<dbReference type="PANTHER" id="PTHR11635">
    <property type="entry name" value="CAMP-DEPENDENT PROTEIN KINASE REGULATORY CHAIN"/>
    <property type="match status" value="1"/>
</dbReference>
<dbReference type="InterPro" id="IPR000595">
    <property type="entry name" value="cNMP-bd_dom"/>
</dbReference>
<dbReference type="GO" id="GO:0034236">
    <property type="term" value="F:protein kinase A catalytic subunit binding"/>
    <property type="evidence" value="ECO:0007669"/>
    <property type="project" value="TreeGrafter"/>
</dbReference>
<evidence type="ECO:0000256" key="2">
    <source>
        <dbReference type="ARBA" id="ARBA00022553"/>
    </source>
</evidence>
<dbReference type="GO" id="GO:0004862">
    <property type="term" value="F:cAMP-dependent protein kinase inhibitor activity"/>
    <property type="evidence" value="ECO:0007669"/>
    <property type="project" value="TreeGrafter"/>
</dbReference>
<keyword evidence="5 7" id="KW-0547">Nucleotide-binding</keyword>
<dbReference type="SMART" id="SM00100">
    <property type="entry name" value="cNMP"/>
    <property type="match status" value="2"/>
</dbReference>
<dbReference type="EMBL" id="HBEP01024511">
    <property type="protein sequence ID" value="CAD8496367.1"/>
    <property type="molecule type" value="Transcribed_RNA"/>
</dbReference>
<evidence type="ECO:0000256" key="4">
    <source>
        <dbReference type="ARBA" id="ARBA00022737"/>
    </source>
</evidence>
<dbReference type="InterPro" id="IPR012198">
    <property type="entry name" value="cAMP_dep_PK_reg_su"/>
</dbReference>
<evidence type="ECO:0000256" key="3">
    <source>
        <dbReference type="ARBA" id="ARBA00022566"/>
    </source>
</evidence>
<dbReference type="GO" id="GO:0030552">
    <property type="term" value="F:cAMP binding"/>
    <property type="evidence" value="ECO:0007669"/>
    <property type="project" value="UniProtKB-KW"/>
</dbReference>
<dbReference type="InterPro" id="IPR014710">
    <property type="entry name" value="RmlC-like_jellyroll"/>
</dbReference>
<comment type="similarity">
    <text evidence="1">Belongs to the cAMP-dependent kinase regulatory chain family.</text>
</comment>
<dbReference type="PROSITE" id="PS00888">
    <property type="entry name" value="CNMP_BINDING_1"/>
    <property type="match status" value="2"/>
</dbReference>
<sequence>MTGVSDQAAVKEYISKYQLEDELSAAVNMAIKANSDNPFKLISEYLKTLADPESDDDADDDDDDMMEEEEEAAMPATKPRGRRAQVMAVKVDIPDDFKPPVYPKSPEIEAWLSEVMDSNKLMKMLSPSDRKQLMLALKEVTFNAGDKIIKQGDPGDNFYILDQGVCDIHVEGKGSVMKAKKGIAFGELALLHNAPRAATVTAEEHVTAWALDILSFKSILMGKANNDADMQMKTLDGIDLLKGLSKEDKQTICTSMREKVYKAGRMIICEGDEGNTFYIIAEGEVKCTKATSGATEVSRRLVAGDFFGELALLSADKRAATVTATTDSTVLMIDRGAFERVLGSLKGLQDASTQNRQ</sequence>
<accession>A0A7S0EVW6</accession>
<dbReference type="InterPro" id="IPR050503">
    <property type="entry name" value="cAMP-dep_PK_reg_su-like"/>
</dbReference>
<dbReference type="PIRSF" id="PIRSF000548">
    <property type="entry name" value="PK_regulatory"/>
    <property type="match status" value="1"/>
</dbReference>
<evidence type="ECO:0000256" key="7">
    <source>
        <dbReference type="PIRSR" id="PIRSR000548-1"/>
    </source>
</evidence>
<keyword evidence="3 7" id="KW-0116">cAMP-binding</keyword>
<dbReference type="PROSITE" id="PS50042">
    <property type="entry name" value="CNMP_BINDING_3"/>
    <property type="match status" value="2"/>
</dbReference>